<protein>
    <submittedName>
        <fullName evidence="1">Uncharacterized protein</fullName>
    </submittedName>
</protein>
<name>A0A8S5MPF7_9CAUD</name>
<proteinExistence type="predicted"/>
<reference evidence="1" key="1">
    <citation type="journal article" date="2021" name="Proc. Natl. Acad. Sci. U.S.A.">
        <title>A Catalog of Tens of Thousands of Viruses from Human Metagenomes Reveals Hidden Associations with Chronic Diseases.</title>
        <authorList>
            <person name="Tisza M.J."/>
            <person name="Buck C.B."/>
        </authorList>
    </citation>
    <scope>NUCLEOTIDE SEQUENCE</scope>
    <source>
        <strain evidence="1">CtsIQ24</strain>
    </source>
</reference>
<evidence type="ECO:0000313" key="1">
    <source>
        <dbReference type="EMBL" id="DAD84166.1"/>
    </source>
</evidence>
<accession>A0A8S5MPF7</accession>
<sequence length="61" mass="7304">MEWKIKLKVNNREYITVYSYKGSERKSAIEDAIKQCINYVSYEIKRIEIISCEGMNFWCTS</sequence>
<dbReference type="EMBL" id="BK014953">
    <property type="protein sequence ID" value="DAD84166.1"/>
    <property type="molecule type" value="Genomic_DNA"/>
</dbReference>
<organism evidence="1">
    <name type="scientific">Siphoviridae sp. ctsIQ24</name>
    <dbReference type="NCBI Taxonomy" id="2826484"/>
    <lineage>
        <taxon>Viruses</taxon>
        <taxon>Duplodnaviria</taxon>
        <taxon>Heunggongvirae</taxon>
        <taxon>Uroviricota</taxon>
        <taxon>Caudoviricetes</taxon>
    </lineage>
</organism>